<comment type="caution">
    <text evidence="1">The sequence shown here is derived from an EMBL/GenBank/DDBJ whole genome shotgun (WGS) entry which is preliminary data.</text>
</comment>
<accession>A0A1G1XLP7</accession>
<dbReference type="AlphaFoldDB" id="A0A1G1XLP7"/>
<name>A0A1G1XLP7_9BACT</name>
<gene>
    <name evidence="1" type="ORF">A2Y82_03345</name>
</gene>
<evidence type="ECO:0000313" key="2">
    <source>
        <dbReference type="Proteomes" id="UP000176498"/>
    </source>
</evidence>
<dbReference type="EMBL" id="MHHZ01000023">
    <property type="protein sequence ID" value="OGY40882.1"/>
    <property type="molecule type" value="Genomic_DNA"/>
</dbReference>
<reference evidence="1 2" key="1">
    <citation type="journal article" date="2016" name="Nat. Commun.">
        <title>Thousands of microbial genomes shed light on interconnected biogeochemical processes in an aquifer system.</title>
        <authorList>
            <person name="Anantharaman K."/>
            <person name="Brown C.T."/>
            <person name="Hug L.A."/>
            <person name="Sharon I."/>
            <person name="Castelle C.J."/>
            <person name="Probst A.J."/>
            <person name="Thomas B.C."/>
            <person name="Singh A."/>
            <person name="Wilkins M.J."/>
            <person name="Karaoz U."/>
            <person name="Brodie E.L."/>
            <person name="Williams K.H."/>
            <person name="Hubbard S.S."/>
            <person name="Banfield J.F."/>
        </authorList>
    </citation>
    <scope>NUCLEOTIDE SEQUENCE [LARGE SCALE GENOMIC DNA]</scope>
</reference>
<dbReference type="Proteomes" id="UP000176498">
    <property type="component" value="Unassembled WGS sequence"/>
</dbReference>
<evidence type="ECO:0008006" key="3">
    <source>
        <dbReference type="Google" id="ProtNLM"/>
    </source>
</evidence>
<organism evidence="1 2">
    <name type="scientific">Candidatus Buchananbacteria bacterium RBG_13_36_9</name>
    <dbReference type="NCBI Taxonomy" id="1797530"/>
    <lineage>
        <taxon>Bacteria</taxon>
        <taxon>Candidatus Buchananiibacteriota</taxon>
    </lineage>
</organism>
<proteinExistence type="predicted"/>
<sequence>MTIKELTDLIMEQAKQKGFGTKPDEINVPEKIALIHSEISEAFESYRHKNIEGKDGFAEELGDAVQRILHLCGVFDIDVEKSIIQKIEANKGREWDWNKMNEKHS</sequence>
<dbReference type="SUPFAM" id="SSF101386">
    <property type="entry name" value="all-alpha NTP pyrophosphatases"/>
    <property type="match status" value="1"/>
</dbReference>
<dbReference type="Gene3D" id="1.10.287.1080">
    <property type="entry name" value="MazG-like"/>
    <property type="match status" value="1"/>
</dbReference>
<evidence type="ECO:0000313" key="1">
    <source>
        <dbReference type="EMBL" id="OGY40882.1"/>
    </source>
</evidence>
<protein>
    <recommendedName>
        <fullName evidence="3">NTP pyrophosphohydrolase MazG putative catalytic core domain-containing protein</fullName>
    </recommendedName>
</protein>